<dbReference type="PROSITE" id="PS00903">
    <property type="entry name" value="CYT_DCMP_DEAMINASES_1"/>
    <property type="match status" value="1"/>
</dbReference>
<evidence type="ECO:0000259" key="3">
    <source>
        <dbReference type="PROSITE" id="PS51747"/>
    </source>
</evidence>
<dbReference type="RefSeq" id="WP_109189686.1">
    <property type="nucleotide sequence ID" value="NZ_BMYA01000002.1"/>
</dbReference>
<evidence type="ECO:0000313" key="5">
    <source>
        <dbReference type="Proteomes" id="UP000245020"/>
    </source>
</evidence>
<dbReference type="SUPFAM" id="SSF53927">
    <property type="entry name" value="Cytidine deaminase-like"/>
    <property type="match status" value="1"/>
</dbReference>
<proteinExistence type="predicted"/>
<dbReference type="InterPro" id="IPR016193">
    <property type="entry name" value="Cytidine_deaminase-like"/>
</dbReference>
<keyword evidence="2" id="KW-0862">Zinc</keyword>
<dbReference type="GO" id="GO:0047974">
    <property type="term" value="F:guanosine deaminase activity"/>
    <property type="evidence" value="ECO:0007669"/>
    <property type="project" value="TreeGrafter"/>
</dbReference>
<comment type="caution">
    <text evidence="4">The sequence shown here is derived from an EMBL/GenBank/DDBJ whole genome shotgun (WGS) entry which is preliminary data.</text>
</comment>
<protein>
    <submittedName>
        <fullName evidence="4">Nucleoside deaminase</fullName>
    </submittedName>
</protein>
<name>A0A2U2AEF5_9GAMM</name>
<reference evidence="5" key="1">
    <citation type="submission" date="2018-05" db="EMBL/GenBank/DDBJ databases">
        <title>Ignatzschineria dubaiensis sp. nov., isolated from necrotic foot tissues of dromedaries (Camelus dromedarius) and associated maggots in Dubai, United Arab Emirates.</title>
        <authorList>
            <person name="Tsang C.C."/>
            <person name="Tang J.Y.M."/>
            <person name="Fong J.Y.H."/>
            <person name="Kinne J."/>
            <person name="Lee H.H."/>
            <person name="Joseph M."/>
            <person name="Jose S."/>
            <person name="Schuster R.K."/>
            <person name="Tang Y."/>
            <person name="Sivakumar S."/>
            <person name="Chen J.H.K."/>
            <person name="Teng J.L.L."/>
            <person name="Lau S.K.P."/>
            <person name="Wernery U."/>
            <person name="Woo P.C.Y."/>
        </authorList>
    </citation>
    <scope>NUCLEOTIDE SEQUENCE [LARGE SCALE GENOMIC DNA]</scope>
    <source>
        <strain evidence="5">KCTC 22644</strain>
    </source>
</reference>
<gene>
    <name evidence="4" type="ORF">DC083_06290</name>
</gene>
<dbReference type="Pfam" id="PF00383">
    <property type="entry name" value="dCMP_cyt_deam_1"/>
    <property type="match status" value="1"/>
</dbReference>
<keyword evidence="5" id="KW-1185">Reference proteome</keyword>
<feature type="domain" description="CMP/dCMP-type deaminase" evidence="3">
    <location>
        <begin position="2"/>
        <end position="117"/>
    </location>
</feature>
<dbReference type="AlphaFoldDB" id="A0A2U2AEF5"/>
<accession>A0A2U2AEF5</accession>
<evidence type="ECO:0000256" key="1">
    <source>
        <dbReference type="ARBA" id="ARBA00022723"/>
    </source>
</evidence>
<dbReference type="Proteomes" id="UP000245020">
    <property type="component" value="Unassembled WGS sequence"/>
</dbReference>
<dbReference type="CDD" id="cd01285">
    <property type="entry name" value="nucleoside_deaminase"/>
    <property type="match status" value="1"/>
</dbReference>
<dbReference type="PANTHER" id="PTHR11079">
    <property type="entry name" value="CYTOSINE DEAMINASE FAMILY MEMBER"/>
    <property type="match status" value="1"/>
</dbReference>
<organism evidence="4 5">
    <name type="scientific">Ignatzschineria ureiclastica</name>
    <dbReference type="NCBI Taxonomy" id="472582"/>
    <lineage>
        <taxon>Bacteria</taxon>
        <taxon>Pseudomonadati</taxon>
        <taxon>Pseudomonadota</taxon>
        <taxon>Gammaproteobacteria</taxon>
        <taxon>Cardiobacteriales</taxon>
        <taxon>Ignatzschineriaceae</taxon>
        <taxon>Ignatzschineria</taxon>
    </lineage>
</organism>
<evidence type="ECO:0000256" key="2">
    <source>
        <dbReference type="ARBA" id="ARBA00022833"/>
    </source>
</evidence>
<dbReference type="OrthoDB" id="9802676at2"/>
<evidence type="ECO:0000313" key="4">
    <source>
        <dbReference type="EMBL" id="PWD81045.1"/>
    </source>
</evidence>
<dbReference type="InterPro" id="IPR002125">
    <property type="entry name" value="CMP_dCMP_dom"/>
</dbReference>
<dbReference type="Gene3D" id="3.40.140.10">
    <property type="entry name" value="Cytidine Deaminase, domain 2"/>
    <property type="match status" value="1"/>
</dbReference>
<dbReference type="EMBL" id="QEWQ01000004">
    <property type="protein sequence ID" value="PWD81045.1"/>
    <property type="molecule type" value="Genomic_DNA"/>
</dbReference>
<dbReference type="PANTHER" id="PTHR11079:SF161">
    <property type="entry name" value="CMP_DCMP-TYPE DEAMINASE DOMAIN-CONTAINING PROTEIN"/>
    <property type="match status" value="1"/>
</dbReference>
<dbReference type="PROSITE" id="PS51747">
    <property type="entry name" value="CYT_DCMP_DEAMINASES_2"/>
    <property type="match status" value="1"/>
</dbReference>
<sequence length="158" mass="17704">MSNSEQFFTEAVDITLENIHKGGRPFGAVIVKEGKVVARAVNSMLDDCDPTAHAEMSAIRKAAKALNSIDLSGAIVYATGEPCPMCQAAIYMSGIREVYYLLGNEEGEPYNLSTARIALEMRKLPQQRTHFTFQKMDETTRKNYPDLYALWDQIQRAH</sequence>
<keyword evidence="1" id="KW-0479">Metal-binding</keyword>
<dbReference type="GO" id="GO:0006152">
    <property type="term" value="P:purine nucleoside catabolic process"/>
    <property type="evidence" value="ECO:0007669"/>
    <property type="project" value="TreeGrafter"/>
</dbReference>
<dbReference type="InterPro" id="IPR016192">
    <property type="entry name" value="APOBEC/CMP_deaminase_Zn-bd"/>
</dbReference>
<dbReference type="GO" id="GO:0008270">
    <property type="term" value="F:zinc ion binding"/>
    <property type="evidence" value="ECO:0007669"/>
    <property type="project" value="InterPro"/>
</dbReference>